<proteinExistence type="predicted"/>
<keyword evidence="2" id="KW-1185">Reference proteome</keyword>
<evidence type="ECO:0000313" key="2">
    <source>
        <dbReference type="Proteomes" id="UP000029585"/>
    </source>
</evidence>
<evidence type="ECO:0000313" key="1">
    <source>
        <dbReference type="EMBL" id="KGF54814.1"/>
    </source>
</evidence>
<dbReference type="Gene3D" id="3.30.420.280">
    <property type="match status" value="1"/>
</dbReference>
<dbReference type="InterPro" id="IPR006437">
    <property type="entry name" value="Phage_terminase_lsu"/>
</dbReference>
<name>A0A096DBF3_FLAPL</name>
<organism evidence="1 2">
    <name type="scientific">Flavonifractor plautii 1_3_50AFAA</name>
    <dbReference type="NCBI Taxonomy" id="742738"/>
    <lineage>
        <taxon>Bacteria</taxon>
        <taxon>Bacillati</taxon>
        <taxon>Bacillota</taxon>
        <taxon>Clostridia</taxon>
        <taxon>Eubacteriales</taxon>
        <taxon>Oscillospiraceae</taxon>
        <taxon>Flavonifractor</taxon>
    </lineage>
</organism>
<dbReference type="Pfam" id="PF03237">
    <property type="entry name" value="Terminase_6N"/>
    <property type="match status" value="1"/>
</dbReference>
<sequence length="407" mass="47238">MGFSEKQREILRFPYRDYDALICDGAVRSGKTSVMSLSFFLWAMGRFNGCAFALCGKSVGAVERNIVTPLLAVQYLRQNFTISYSRSGHVITARRGVRENRFYLFGGKDESSYTLIQGITLAGVLLDEVALMPRSFVEQAMARCSVTGAKLWFNCNPEGPQHWFRQEWILKAEEHKALHLHFTMEDNPVLDEATRARYRSMYYAGVFYQRYILGLWVMSEGLIYDMFDQTENVYRTQERPVDLEWVSQRTVACDYGTANPTVFLDIYDHDGVIRVDREYRWDSRKERRQKTDQEYADDLLDFLGREWCAVIVDPSAASFIEELRRRGVYVIPAENEVLDGIRKTGSLFHRRKILVSEACAGLLDELGTYLWDKKAGQRGDEKPLKERDHGPDALRYYINSLPDWRFE</sequence>
<dbReference type="eggNOG" id="COG1783">
    <property type="taxonomic scope" value="Bacteria"/>
</dbReference>
<accession>A0A096DBF3</accession>
<dbReference type="PATRIC" id="fig|742738.3.peg.2572"/>
<dbReference type="RefSeq" id="WP_044941502.1">
    <property type="nucleotide sequence ID" value="NZ_KN174163.1"/>
</dbReference>
<reference evidence="1 2" key="1">
    <citation type="submission" date="2011-08" db="EMBL/GenBank/DDBJ databases">
        <title>The Genome Sequence of Clostridium orbiscindens 1_3_50AFAA.</title>
        <authorList>
            <consortium name="The Broad Institute Genome Sequencing Platform"/>
            <person name="Earl A."/>
            <person name="Ward D."/>
            <person name="Feldgarden M."/>
            <person name="Gevers D."/>
            <person name="Daigneault M."/>
            <person name="Strauss J."/>
            <person name="Allen-Vercoe E."/>
            <person name="Young S.K."/>
            <person name="Zeng Q."/>
            <person name="Gargeya S."/>
            <person name="Fitzgerald M."/>
            <person name="Haas B."/>
            <person name="Abouelleil A."/>
            <person name="Alvarado L."/>
            <person name="Arachchi H.M."/>
            <person name="Berlin A."/>
            <person name="Brown A."/>
            <person name="Chapman S.B."/>
            <person name="Chen Z."/>
            <person name="Dunbar C."/>
            <person name="Freedman E."/>
            <person name="Gearin G."/>
            <person name="Gellesch M."/>
            <person name="Goldberg J."/>
            <person name="Griggs A."/>
            <person name="Gujja S."/>
            <person name="Heiman D."/>
            <person name="Howarth C."/>
            <person name="Larson L."/>
            <person name="Lui A."/>
            <person name="MacDonald P.J.P."/>
            <person name="Montmayeur A."/>
            <person name="Murphy C."/>
            <person name="Neiman D."/>
            <person name="Pearson M."/>
            <person name="Priest M."/>
            <person name="Roberts A."/>
            <person name="Saif S."/>
            <person name="Shea T."/>
            <person name="Shenoy N."/>
            <person name="Sisk P."/>
            <person name="Stolte C."/>
            <person name="Sykes S."/>
            <person name="Wortman J."/>
            <person name="Nusbaum C."/>
            <person name="Birren B."/>
        </authorList>
    </citation>
    <scope>NUCLEOTIDE SEQUENCE [LARGE SCALE GENOMIC DNA]</scope>
    <source>
        <strain evidence="1 2">1_3_50AFAA</strain>
    </source>
</reference>
<comment type="caution">
    <text evidence="1">The sequence shown here is derived from an EMBL/GenBank/DDBJ whole genome shotgun (WGS) entry which is preliminary data.</text>
</comment>
<dbReference type="EMBL" id="ADLO01000079">
    <property type="protein sequence ID" value="KGF54814.1"/>
    <property type="molecule type" value="Genomic_DNA"/>
</dbReference>
<dbReference type="NCBIfam" id="TIGR01547">
    <property type="entry name" value="phage_term_2"/>
    <property type="match status" value="1"/>
</dbReference>
<dbReference type="HOGENOM" id="CLU_042013_1_0_9"/>
<dbReference type="Proteomes" id="UP000029585">
    <property type="component" value="Unassembled WGS sequence"/>
</dbReference>
<protein>
    <submittedName>
        <fullName evidence="1">PBSX family phage terminase, large subunit</fullName>
    </submittedName>
</protein>
<dbReference type="InterPro" id="IPR027417">
    <property type="entry name" value="P-loop_NTPase"/>
</dbReference>
<dbReference type="AlphaFoldDB" id="A0A096DBF3"/>
<gene>
    <name evidence="1" type="ORF">HMPREF9460_02505</name>
</gene>
<dbReference type="Gene3D" id="3.40.50.300">
    <property type="entry name" value="P-loop containing nucleotide triphosphate hydrolases"/>
    <property type="match status" value="1"/>
</dbReference>